<comment type="caution">
    <text evidence="6">The sequence shown here is derived from an EMBL/GenBank/DDBJ whole genome shotgun (WGS) entry which is preliminary data.</text>
</comment>
<sequence>MSTLSTAAIRRGLAVIASVSALALVATGCASSNRTETPEGDSARGGTLRIALDKAPASLDPADMEQSTSPFAQPAYDALIGVDTDGTLVPALATEWAFTDDENKVFEITVRDDVTFSDGAALDADALIANLEHLDGGKSNVASLVNGGEYEKVDDDTVRITWETPHPLAPQAFTQRWVAGMVVSPDAIADDTVSLATQTVGAGPYVLDDDRTVAGSAYVYTARDDYWNPDTQYWDEISITVIENPEQRLNALRTGEVDYIAGDLASADAAAAADLQVLYAPTIVYGLSLLDRAGDLDSPLADLKVRQAINYALDRESIATALLGEYGFATEQTIVPSEPGYVKALDGRYDYDPETATQLLTEAGYPDGFSLPVVASTSATAATLSQVIVEQLAQVGITVELDSRPSADYFEGMTSGTFPAAVIGYGSQPLPMEYDGLFGPSAIFNPLGSQSDTIDDLMAQALVAPEAEATALYEQIVTELVEQAWFAPAVFAPVFYFASDDLAPIEVTEARPQAPITSIAPAE</sequence>
<dbReference type="InterPro" id="IPR039424">
    <property type="entry name" value="SBP_5"/>
</dbReference>
<evidence type="ECO:0000256" key="4">
    <source>
        <dbReference type="SAM" id="SignalP"/>
    </source>
</evidence>
<name>A0ABT6ZFG0_9MICO</name>
<evidence type="ECO:0000313" key="7">
    <source>
        <dbReference type="Proteomes" id="UP001321481"/>
    </source>
</evidence>
<keyword evidence="2" id="KW-0813">Transport</keyword>
<feature type="signal peptide" evidence="4">
    <location>
        <begin position="1"/>
        <end position="23"/>
    </location>
</feature>
<dbReference type="InterPro" id="IPR000914">
    <property type="entry name" value="SBP_5_dom"/>
</dbReference>
<feature type="domain" description="Solute-binding protein family 5" evidence="5">
    <location>
        <begin position="87"/>
        <end position="432"/>
    </location>
</feature>
<evidence type="ECO:0000256" key="3">
    <source>
        <dbReference type="ARBA" id="ARBA00022729"/>
    </source>
</evidence>
<reference evidence="6 7" key="1">
    <citation type="submission" date="2023-05" db="EMBL/GenBank/DDBJ databases">
        <title>Microbacterium dauci sp.nov., Isolated from Carrot Rhizosphere Soil.</title>
        <authorList>
            <person name="Xiao Z."/>
            <person name="Zheng J."/>
        </authorList>
    </citation>
    <scope>NUCLEOTIDE SEQUENCE [LARGE SCALE GENOMIC DNA]</scope>
    <source>
        <strain evidence="6 7">LX3-4</strain>
    </source>
</reference>
<dbReference type="Gene3D" id="3.40.190.10">
    <property type="entry name" value="Periplasmic binding protein-like II"/>
    <property type="match status" value="1"/>
</dbReference>
<evidence type="ECO:0000313" key="6">
    <source>
        <dbReference type="EMBL" id="MDJ1114465.1"/>
    </source>
</evidence>
<dbReference type="EMBL" id="JASJND010000005">
    <property type="protein sequence ID" value="MDJ1114465.1"/>
    <property type="molecule type" value="Genomic_DNA"/>
</dbReference>
<evidence type="ECO:0000256" key="1">
    <source>
        <dbReference type="ARBA" id="ARBA00005695"/>
    </source>
</evidence>
<dbReference type="InterPro" id="IPR030678">
    <property type="entry name" value="Peptide/Ni-bd"/>
</dbReference>
<dbReference type="RefSeq" id="WP_283716085.1">
    <property type="nucleotide sequence ID" value="NZ_JASJND010000005.1"/>
</dbReference>
<dbReference type="Proteomes" id="UP001321481">
    <property type="component" value="Unassembled WGS sequence"/>
</dbReference>
<gene>
    <name evidence="6" type="ORF">QNI14_08360</name>
</gene>
<dbReference type="PANTHER" id="PTHR30290:SF9">
    <property type="entry name" value="OLIGOPEPTIDE-BINDING PROTEIN APPA"/>
    <property type="match status" value="1"/>
</dbReference>
<accession>A0ABT6ZFG0</accession>
<dbReference type="Pfam" id="PF00496">
    <property type="entry name" value="SBP_bac_5"/>
    <property type="match status" value="1"/>
</dbReference>
<organism evidence="6 7">
    <name type="scientific">Microbacterium dauci</name>
    <dbReference type="NCBI Taxonomy" id="3048008"/>
    <lineage>
        <taxon>Bacteria</taxon>
        <taxon>Bacillati</taxon>
        <taxon>Actinomycetota</taxon>
        <taxon>Actinomycetes</taxon>
        <taxon>Micrococcales</taxon>
        <taxon>Microbacteriaceae</taxon>
        <taxon>Microbacterium</taxon>
    </lineage>
</organism>
<keyword evidence="3 4" id="KW-0732">Signal</keyword>
<dbReference type="Gene3D" id="3.10.105.10">
    <property type="entry name" value="Dipeptide-binding Protein, Domain 3"/>
    <property type="match status" value="1"/>
</dbReference>
<protein>
    <submittedName>
        <fullName evidence="6">ABC transporter substrate-binding protein</fullName>
    </submittedName>
</protein>
<dbReference type="SUPFAM" id="SSF53850">
    <property type="entry name" value="Periplasmic binding protein-like II"/>
    <property type="match status" value="1"/>
</dbReference>
<dbReference type="PANTHER" id="PTHR30290">
    <property type="entry name" value="PERIPLASMIC BINDING COMPONENT OF ABC TRANSPORTER"/>
    <property type="match status" value="1"/>
</dbReference>
<dbReference type="PIRSF" id="PIRSF002741">
    <property type="entry name" value="MppA"/>
    <property type="match status" value="1"/>
</dbReference>
<proteinExistence type="inferred from homology"/>
<feature type="chain" id="PRO_5045250914" evidence="4">
    <location>
        <begin position="24"/>
        <end position="523"/>
    </location>
</feature>
<evidence type="ECO:0000256" key="2">
    <source>
        <dbReference type="ARBA" id="ARBA00022448"/>
    </source>
</evidence>
<comment type="similarity">
    <text evidence="1">Belongs to the bacterial solute-binding protein 5 family.</text>
</comment>
<keyword evidence="7" id="KW-1185">Reference proteome</keyword>
<evidence type="ECO:0000259" key="5">
    <source>
        <dbReference type="Pfam" id="PF00496"/>
    </source>
</evidence>